<organism evidence="6 7">
    <name type="scientific">Sulfurimonas hongkongensis</name>
    <dbReference type="NCBI Taxonomy" id="1172190"/>
    <lineage>
        <taxon>Bacteria</taxon>
        <taxon>Pseudomonadati</taxon>
        <taxon>Campylobacterota</taxon>
        <taxon>Epsilonproteobacteria</taxon>
        <taxon>Campylobacterales</taxon>
        <taxon>Sulfurimonadaceae</taxon>
        <taxon>Sulfurimonas</taxon>
    </lineage>
</organism>
<dbReference type="PIRSF" id="PIRSF006278">
    <property type="entry name" value="ACCD_DCysDesulf"/>
    <property type="match status" value="1"/>
</dbReference>
<dbReference type="GO" id="GO:0019148">
    <property type="term" value="F:D-cysteine desulfhydrase activity"/>
    <property type="evidence" value="ECO:0007669"/>
    <property type="project" value="TreeGrafter"/>
</dbReference>
<evidence type="ECO:0000256" key="3">
    <source>
        <dbReference type="ARBA" id="ARBA00022898"/>
    </source>
</evidence>
<accession>T0JGF8</accession>
<protein>
    <submittedName>
        <fullName evidence="6">1-aminocyclopropane-1-carboxylate deaminase</fullName>
    </submittedName>
</protein>
<dbReference type="AlphaFoldDB" id="T0JGF8"/>
<dbReference type="STRING" id="1172190.M947_03735"/>
<dbReference type="PANTHER" id="PTHR43780:SF2">
    <property type="entry name" value="1-AMINOCYCLOPROPANE-1-CARBOXYLATE DEAMINASE-RELATED"/>
    <property type="match status" value="1"/>
</dbReference>
<dbReference type="InterPro" id="IPR027278">
    <property type="entry name" value="ACCD_DCysDesulf"/>
</dbReference>
<dbReference type="Gene3D" id="3.40.50.1100">
    <property type="match status" value="2"/>
</dbReference>
<dbReference type="SUPFAM" id="SSF53686">
    <property type="entry name" value="Tryptophan synthase beta subunit-like PLP-dependent enzymes"/>
    <property type="match status" value="1"/>
</dbReference>
<evidence type="ECO:0000256" key="2">
    <source>
        <dbReference type="ARBA" id="ARBA00008639"/>
    </source>
</evidence>
<evidence type="ECO:0000313" key="6">
    <source>
        <dbReference type="EMBL" id="EQB40145.1"/>
    </source>
</evidence>
<evidence type="ECO:0000256" key="5">
    <source>
        <dbReference type="PIRSR" id="PIRSR006278-2"/>
    </source>
</evidence>
<evidence type="ECO:0000256" key="1">
    <source>
        <dbReference type="ARBA" id="ARBA00001933"/>
    </source>
</evidence>
<keyword evidence="3 5" id="KW-0663">Pyridoxal phosphate</keyword>
<sequence length="289" mass="32962">MNISAISNIKLEGREFYVKRDDLIDPYLAGNKYRKLYKLLKTPPNKLNKIISYGGTQSNAMLAIAAMCKNKGWKFDYYTKPQSRTQKTLSIGNYYHSIKMGMNHIEVDEILYKNYIASLFLNTNDGEFVVHQGGAVSEAREGIEVLADEIRDSNIDARSIATPSGTGTTALFLALALKEFRVYTTPCIGDVAYLREQMQALHEIPENLIILEPKKKYHFAKPYKEFLEIYKKLLTTGVEFDLLYAPAMWEALLSQTKEKVLYVHSGGVSGNENMLTRYRKRGFNLVERV</sequence>
<keyword evidence="7" id="KW-1185">Reference proteome</keyword>
<evidence type="ECO:0000313" key="7">
    <source>
        <dbReference type="Proteomes" id="UP000015520"/>
    </source>
</evidence>
<comment type="caution">
    <text evidence="6">The sequence shown here is derived from an EMBL/GenBank/DDBJ whole genome shotgun (WGS) entry which is preliminary data.</text>
</comment>
<dbReference type="RefSeq" id="WP_021287019.1">
    <property type="nucleotide sequence ID" value="NZ_AUPZ01000004.1"/>
</dbReference>
<comment type="similarity">
    <text evidence="2">Belongs to the ACC deaminase/D-cysteine desulfhydrase family.</text>
</comment>
<dbReference type="PANTHER" id="PTHR43780">
    <property type="entry name" value="1-AMINOCYCLOPROPANE-1-CARBOXYLATE DEAMINASE-RELATED"/>
    <property type="match status" value="1"/>
</dbReference>
<proteinExistence type="inferred from homology"/>
<dbReference type="eggNOG" id="COG2515">
    <property type="taxonomic scope" value="Bacteria"/>
</dbReference>
<gene>
    <name evidence="6" type="ORF">M947_03735</name>
</gene>
<comment type="cofactor">
    <cofactor evidence="1">
        <name>pyridoxal 5'-phosphate</name>
        <dbReference type="ChEBI" id="CHEBI:597326"/>
    </cofactor>
</comment>
<name>T0JGF8_9BACT</name>
<dbReference type="EMBL" id="AUPZ01000004">
    <property type="protein sequence ID" value="EQB40145.1"/>
    <property type="molecule type" value="Genomic_DNA"/>
</dbReference>
<dbReference type="InterPro" id="IPR036052">
    <property type="entry name" value="TrpB-like_PALP_sf"/>
</dbReference>
<dbReference type="PATRIC" id="fig|1172190.3.peg.725"/>
<feature type="modified residue" description="N6-(pyridoxal phosphate)lysine" evidence="5">
    <location>
        <position position="32"/>
    </location>
</feature>
<evidence type="ECO:0000256" key="4">
    <source>
        <dbReference type="PIRSR" id="PIRSR006278-1"/>
    </source>
</evidence>
<feature type="active site" description="Nucleophile" evidence="4">
    <location>
        <position position="58"/>
    </location>
</feature>
<dbReference type="OrthoDB" id="5291638at2"/>
<dbReference type="Proteomes" id="UP000015520">
    <property type="component" value="Unassembled WGS sequence"/>
</dbReference>
<reference evidence="6 7" key="1">
    <citation type="submission" date="2013-07" db="EMBL/GenBank/DDBJ databases">
        <title>Sulfurimonas hongkongensis AST-10 Genome Sequencing.</title>
        <authorList>
            <person name="Cai L."/>
            <person name="Zhang T."/>
        </authorList>
    </citation>
    <scope>NUCLEOTIDE SEQUENCE [LARGE SCALE GENOMIC DNA]</scope>
    <source>
        <strain evidence="6 7">AST-10</strain>
    </source>
</reference>